<reference evidence="2 3" key="1">
    <citation type="submission" date="2022-11" db="EMBL/GenBank/DDBJ databases">
        <title>Minimal conservation of predation-associated metabolite biosynthetic gene clusters underscores biosynthetic potential of Myxococcota including descriptions for ten novel species: Archangium lansinium sp. nov., Myxococcus landrumus sp. nov., Nannocystis bai.</title>
        <authorList>
            <person name="Ahearne A."/>
            <person name="Stevens C."/>
            <person name="Phillips K."/>
        </authorList>
    </citation>
    <scope>NUCLEOTIDE SEQUENCE [LARGE SCALE GENOMIC DNA]</scope>
    <source>
        <strain evidence="2 3">MIWBW</strain>
    </source>
</reference>
<dbReference type="Proteomes" id="UP001207654">
    <property type="component" value="Unassembled WGS sequence"/>
</dbReference>
<dbReference type="Pfam" id="PF13676">
    <property type="entry name" value="TIR_2"/>
    <property type="match status" value="1"/>
</dbReference>
<sequence length="510" mass="57339">MNHRPESPLPAEQVDALIVTAVKVEYDAVLQVDAGAVPGSAWEVRPGPTQLDVAFRDFQTAGGGRLRVAVTRTLEMGGVATVNVTAPLVQIYRPRCVAMSGVCAGRKGEVELGDVIIADRLWTYDTGKLVVELDASGQKVERVLGDMLTYNLHPRWKQRAESFQPPADSPWLTERPIPYEEQMDWVLERLVKGEQPESHPDRKVRAPSWTRVLEFLWKKGWLQEGLLSLTEEGRRHIKAQLYRYPDHLPMTSGFQVHVAPIATGSKVVKDPHIFEKLSGTMRTLLGLEMEASAIGAVAHLHQVPYMLVMKGVMDFADSSKSDHFKAFAARASAECLLGFLRENLPEGKHPSETAQPVPLYHRVKRDQVFISYCPKDSKWLARLETNLKPLVRNGAMDVWSDKRIQPGANRRAELEKALARARIAVLLVTPDYLASDMIDQQELTPLLKAAEKEEAAIFWLPVKHTVYQYTELINYQPLLDPLRPLSTRRGSEGDKALSEIIQKIMDRLKD</sequence>
<organism evidence="2 3">
    <name type="scientific">Archangium lansingense</name>
    <dbReference type="NCBI Taxonomy" id="2995310"/>
    <lineage>
        <taxon>Bacteria</taxon>
        <taxon>Pseudomonadati</taxon>
        <taxon>Myxococcota</taxon>
        <taxon>Myxococcia</taxon>
        <taxon>Myxococcales</taxon>
        <taxon>Cystobacterineae</taxon>
        <taxon>Archangiaceae</taxon>
        <taxon>Archangium</taxon>
    </lineage>
</organism>
<dbReference type="EMBL" id="JAPNKA010000001">
    <property type="protein sequence ID" value="MCY1075979.1"/>
    <property type="molecule type" value="Genomic_DNA"/>
</dbReference>
<dbReference type="InterPro" id="IPR035994">
    <property type="entry name" value="Nucleoside_phosphorylase_sf"/>
</dbReference>
<dbReference type="PANTHER" id="PTHR46832:SF1">
    <property type="entry name" value="5'-METHYLTHIOADENOSINE_S-ADENOSYLHOMOCYSTEINE NUCLEOSIDASE"/>
    <property type="match status" value="1"/>
</dbReference>
<dbReference type="PROSITE" id="PS50104">
    <property type="entry name" value="TIR"/>
    <property type="match status" value="1"/>
</dbReference>
<evidence type="ECO:0000313" key="2">
    <source>
        <dbReference type="EMBL" id="MCY1075979.1"/>
    </source>
</evidence>
<name>A0ABT4A3Y2_9BACT</name>
<evidence type="ECO:0000259" key="1">
    <source>
        <dbReference type="PROSITE" id="PS50104"/>
    </source>
</evidence>
<dbReference type="SUPFAM" id="SSF52200">
    <property type="entry name" value="Toll/Interleukin receptor TIR domain"/>
    <property type="match status" value="1"/>
</dbReference>
<dbReference type="InterPro" id="IPR035897">
    <property type="entry name" value="Toll_tir_struct_dom_sf"/>
</dbReference>
<protein>
    <submittedName>
        <fullName evidence="2">TIR domain-containing protein</fullName>
    </submittedName>
</protein>
<dbReference type="PANTHER" id="PTHR46832">
    <property type="entry name" value="5'-METHYLTHIOADENOSINE/S-ADENOSYLHOMOCYSTEINE NUCLEOSIDASE"/>
    <property type="match status" value="1"/>
</dbReference>
<accession>A0ABT4A3Y2</accession>
<dbReference type="Gene3D" id="3.40.50.1580">
    <property type="entry name" value="Nucleoside phosphorylase domain"/>
    <property type="match status" value="1"/>
</dbReference>
<dbReference type="InterPro" id="IPR000157">
    <property type="entry name" value="TIR_dom"/>
</dbReference>
<evidence type="ECO:0000313" key="3">
    <source>
        <dbReference type="Proteomes" id="UP001207654"/>
    </source>
</evidence>
<dbReference type="InterPro" id="IPR000845">
    <property type="entry name" value="Nucleoside_phosphorylase_d"/>
</dbReference>
<gene>
    <name evidence="2" type="ORF">OV287_16005</name>
</gene>
<dbReference type="RefSeq" id="WP_267534889.1">
    <property type="nucleotide sequence ID" value="NZ_JAPNKA010000001.1"/>
</dbReference>
<keyword evidence="3" id="KW-1185">Reference proteome</keyword>
<dbReference type="Gene3D" id="3.40.50.10140">
    <property type="entry name" value="Toll/interleukin-1 receptor homology (TIR) domain"/>
    <property type="match status" value="1"/>
</dbReference>
<proteinExistence type="predicted"/>
<feature type="domain" description="TIR" evidence="1">
    <location>
        <begin position="364"/>
        <end position="501"/>
    </location>
</feature>
<dbReference type="Pfam" id="PF01048">
    <property type="entry name" value="PNP_UDP_1"/>
    <property type="match status" value="1"/>
</dbReference>
<dbReference type="SUPFAM" id="SSF53167">
    <property type="entry name" value="Purine and uridine phosphorylases"/>
    <property type="match status" value="1"/>
</dbReference>
<comment type="caution">
    <text evidence="2">The sequence shown here is derived from an EMBL/GenBank/DDBJ whole genome shotgun (WGS) entry which is preliminary data.</text>
</comment>